<dbReference type="Gene3D" id="3.40.190.150">
    <property type="entry name" value="Bordetella uptake gene, domain 1"/>
    <property type="match status" value="1"/>
</dbReference>
<dbReference type="EMBL" id="JAVDXT010000002">
    <property type="protein sequence ID" value="MDR7377493.1"/>
    <property type="molecule type" value="Genomic_DNA"/>
</dbReference>
<dbReference type="SUPFAM" id="SSF53850">
    <property type="entry name" value="Periplasmic binding protein-like II"/>
    <property type="match status" value="1"/>
</dbReference>
<dbReference type="Proteomes" id="UP001180487">
    <property type="component" value="Unassembled WGS sequence"/>
</dbReference>
<dbReference type="PANTHER" id="PTHR42928">
    <property type="entry name" value="TRICARBOXYLATE-BINDING PROTEIN"/>
    <property type="match status" value="1"/>
</dbReference>
<name>A0ABU2C850_9BURK</name>
<keyword evidence="3" id="KW-0675">Receptor</keyword>
<evidence type="ECO:0000256" key="2">
    <source>
        <dbReference type="SAM" id="SignalP"/>
    </source>
</evidence>
<sequence>MSYPARILSTVLLAAAALTPFAAQAQAYPSRPIKLVVPFGPGGATDIVARTIGERLQARLGQPVIVDNKPGGSSLIGADLVAKAAPDGYTLLVSGSSTYSVAPALKDHMPYDVKKGLTLLALVAKTSLVLVAGPANHAKNLAELIAQAKAKPDSVTYATFGAGSAPHLAGEMFAHEAGIQLLAVPYKGSSQAAMALLGGEISVAFDTIASVGPHIKSGKLRALAVTDSPRSSALPDVPTLAELQLPKASFGGWYGVAAPGGTPAPILQVLARELAAVMASPEVIEKFKANSLEPVYLDAAAFNAKVQSEIATYTAVGKRANITLD</sequence>
<evidence type="ECO:0000313" key="3">
    <source>
        <dbReference type="EMBL" id="MDR7377493.1"/>
    </source>
</evidence>
<gene>
    <name evidence="3" type="ORF">J2X19_002172</name>
</gene>
<dbReference type="PIRSF" id="PIRSF017082">
    <property type="entry name" value="YflP"/>
    <property type="match status" value="1"/>
</dbReference>
<comment type="similarity">
    <text evidence="1">Belongs to the UPF0065 (bug) family.</text>
</comment>
<dbReference type="InterPro" id="IPR042100">
    <property type="entry name" value="Bug_dom1"/>
</dbReference>
<dbReference type="Pfam" id="PF03401">
    <property type="entry name" value="TctC"/>
    <property type="match status" value="1"/>
</dbReference>
<dbReference type="InterPro" id="IPR005064">
    <property type="entry name" value="BUG"/>
</dbReference>
<protein>
    <submittedName>
        <fullName evidence="3">Tripartite-type tricarboxylate transporter receptor subunit TctC</fullName>
    </submittedName>
</protein>
<dbReference type="PANTHER" id="PTHR42928:SF5">
    <property type="entry name" value="BLR1237 PROTEIN"/>
    <property type="match status" value="1"/>
</dbReference>
<proteinExistence type="inferred from homology"/>
<feature type="chain" id="PRO_5045920579" evidence="2">
    <location>
        <begin position="26"/>
        <end position="325"/>
    </location>
</feature>
<accession>A0ABU2C850</accession>
<keyword evidence="2" id="KW-0732">Signal</keyword>
<organism evidence="3 4">
    <name type="scientific">Rhodoferax ferrireducens</name>
    <dbReference type="NCBI Taxonomy" id="192843"/>
    <lineage>
        <taxon>Bacteria</taxon>
        <taxon>Pseudomonadati</taxon>
        <taxon>Pseudomonadota</taxon>
        <taxon>Betaproteobacteria</taxon>
        <taxon>Burkholderiales</taxon>
        <taxon>Comamonadaceae</taxon>
        <taxon>Rhodoferax</taxon>
    </lineage>
</organism>
<feature type="signal peptide" evidence="2">
    <location>
        <begin position="1"/>
        <end position="25"/>
    </location>
</feature>
<reference evidence="3 4" key="1">
    <citation type="submission" date="2023-07" db="EMBL/GenBank/DDBJ databases">
        <title>Sorghum-associated microbial communities from plants grown in Nebraska, USA.</title>
        <authorList>
            <person name="Schachtman D."/>
        </authorList>
    </citation>
    <scope>NUCLEOTIDE SEQUENCE [LARGE SCALE GENOMIC DNA]</scope>
    <source>
        <strain evidence="3 4">BE313</strain>
    </source>
</reference>
<dbReference type="RefSeq" id="WP_310373149.1">
    <property type="nucleotide sequence ID" value="NZ_JAVDXT010000002.1"/>
</dbReference>
<keyword evidence="4" id="KW-1185">Reference proteome</keyword>
<dbReference type="CDD" id="cd07012">
    <property type="entry name" value="PBP2_Bug_TTT"/>
    <property type="match status" value="1"/>
</dbReference>
<comment type="caution">
    <text evidence="3">The sequence shown here is derived from an EMBL/GenBank/DDBJ whole genome shotgun (WGS) entry which is preliminary data.</text>
</comment>
<evidence type="ECO:0000313" key="4">
    <source>
        <dbReference type="Proteomes" id="UP001180487"/>
    </source>
</evidence>
<dbReference type="Gene3D" id="3.40.190.10">
    <property type="entry name" value="Periplasmic binding protein-like II"/>
    <property type="match status" value="1"/>
</dbReference>
<evidence type="ECO:0000256" key="1">
    <source>
        <dbReference type="ARBA" id="ARBA00006987"/>
    </source>
</evidence>